<protein>
    <recommendedName>
        <fullName evidence="4">Pentapeptide repeat-containing protein</fullName>
    </recommendedName>
</protein>
<evidence type="ECO:0000313" key="3">
    <source>
        <dbReference type="Proteomes" id="UP000326678"/>
    </source>
</evidence>
<dbReference type="EMBL" id="CP045226">
    <property type="protein sequence ID" value="QFS49497.1"/>
    <property type="molecule type" value="Genomic_DNA"/>
</dbReference>
<sequence>MILLIFGNGKQTTIEKILIPNYQNSNLNVTTDTEMSTYLSQVWQLLRNYVRDIRLEEMPKTTSVKTEVVLPLGKSIKEPYKSVKLGQDNLQEDLWFQRLQESLEKWAIPKGGLTSKIGNQTSGTLPSGFSFRVCDRQMHEEIYDLLGNGALKPEIVNQLMELVVTSQKIRSQLLFWRLEDFYHRWCQGEFIDGTPDDNLPQKTMLNLAAQNIAIGLRQVDIYTGLNVLILLLELHRYAQERDELKQKITFYPSAQPDTDNFFTSQLLRIINYSDALEIGNFSSIVGQFLRGGNFKGAYLGDANLTGADFRGANLSLAYLGDANLTGVNFSGANLSGANLGDANLSGANLSGANLSGADLGSTNLSGANLSCANLSRADLNRADLSSTNLNRADLNRADLNRADLSSSNFSHADLSNAILFGANLSEANLRSANLNHADLCRADLSGADLSHAILNGANLSDTILFSTNLSDAILIAADLSYAKLNGAKLNNARLNGAMFLGADLSGVDLSRVILNEADLSGVILSEADLSGADLTDAILFGTDFSYANLKSANLSGSNLSGAILNGADLSHSDLSYAILGGADLSDANMEKITWGKKQQWEDVRGLETAVNVPEALKEELGLK</sequence>
<dbReference type="Pfam" id="PF00805">
    <property type="entry name" value="Pentapeptide"/>
    <property type="match status" value="5"/>
</dbReference>
<dbReference type="PANTHER" id="PTHR47485">
    <property type="entry name" value="THYLAKOID LUMENAL 17.4 KDA PROTEIN, CHLOROPLASTIC"/>
    <property type="match status" value="1"/>
</dbReference>
<accession>A0A5P8W9L7</accession>
<name>A0A5P8W9L7_9NOSO</name>
<reference evidence="2 3" key="1">
    <citation type="submission" date="2019-10" db="EMBL/GenBank/DDBJ databases">
        <title>Genomic and transcriptomic insights into the perfect genentic adaptation of a filamentous nitrogen-fixing cyanobacterium to rice fields.</title>
        <authorList>
            <person name="Chen Z."/>
        </authorList>
    </citation>
    <scope>NUCLEOTIDE SEQUENCE [LARGE SCALE GENOMIC DNA]</scope>
    <source>
        <strain evidence="2">CCNUC1</strain>
    </source>
</reference>
<gene>
    <name evidence="2" type="ORF">GXM_06991</name>
</gene>
<keyword evidence="3" id="KW-1185">Reference proteome</keyword>
<keyword evidence="1" id="KW-0677">Repeat</keyword>
<proteinExistence type="predicted"/>
<dbReference type="Gene3D" id="2.160.20.80">
    <property type="entry name" value="E3 ubiquitin-protein ligase SopA"/>
    <property type="match status" value="3"/>
</dbReference>
<evidence type="ECO:0008006" key="4">
    <source>
        <dbReference type="Google" id="ProtNLM"/>
    </source>
</evidence>
<evidence type="ECO:0000313" key="2">
    <source>
        <dbReference type="EMBL" id="QFS49497.1"/>
    </source>
</evidence>
<dbReference type="AlphaFoldDB" id="A0A5P8W9L7"/>
<dbReference type="PANTHER" id="PTHR47485:SF1">
    <property type="entry name" value="THYLAKOID LUMENAL 17.4 KDA PROTEIN, CHLOROPLASTIC"/>
    <property type="match status" value="1"/>
</dbReference>
<dbReference type="KEGG" id="nsh:GXM_06991"/>
<dbReference type="InterPro" id="IPR001646">
    <property type="entry name" value="5peptide_repeat"/>
</dbReference>
<dbReference type="SUPFAM" id="SSF141571">
    <property type="entry name" value="Pentapeptide repeat-like"/>
    <property type="match status" value="2"/>
</dbReference>
<organism evidence="2 3">
    <name type="scientific">Nostoc sphaeroides CCNUC1</name>
    <dbReference type="NCBI Taxonomy" id="2653204"/>
    <lineage>
        <taxon>Bacteria</taxon>
        <taxon>Bacillati</taxon>
        <taxon>Cyanobacteriota</taxon>
        <taxon>Cyanophyceae</taxon>
        <taxon>Nostocales</taxon>
        <taxon>Nostocaceae</taxon>
        <taxon>Nostoc</taxon>
    </lineage>
</organism>
<dbReference type="Proteomes" id="UP000326678">
    <property type="component" value="Chromosome Gxm1"/>
</dbReference>
<evidence type="ECO:0000256" key="1">
    <source>
        <dbReference type="ARBA" id="ARBA00022737"/>
    </source>
</evidence>